<feature type="region of interest" description="Disordered" evidence="3">
    <location>
        <begin position="1"/>
        <end position="33"/>
    </location>
</feature>
<feature type="transmembrane region" description="Helical" evidence="4">
    <location>
        <begin position="342"/>
        <end position="362"/>
    </location>
</feature>
<evidence type="ECO:0000256" key="3">
    <source>
        <dbReference type="SAM" id="MobiDB-lite"/>
    </source>
</evidence>
<evidence type="ECO:0000256" key="4">
    <source>
        <dbReference type="SAM" id="Phobius"/>
    </source>
</evidence>
<dbReference type="InterPro" id="IPR050327">
    <property type="entry name" value="Proton-linked_MCT"/>
</dbReference>
<dbReference type="Proteomes" id="UP000076798">
    <property type="component" value="Unassembled WGS sequence"/>
</dbReference>
<comment type="subcellular location">
    <subcellularLocation>
        <location evidence="1">Membrane</location>
        <topology evidence="1">Multi-pass membrane protein</topology>
    </subcellularLocation>
</comment>
<dbReference type="EMBL" id="KV428131">
    <property type="protein sequence ID" value="KZT35679.1"/>
    <property type="molecule type" value="Genomic_DNA"/>
</dbReference>
<dbReference type="SUPFAM" id="SSF103473">
    <property type="entry name" value="MFS general substrate transporter"/>
    <property type="match status" value="1"/>
</dbReference>
<keyword evidence="4" id="KW-1133">Transmembrane helix</keyword>
<evidence type="ECO:0000313" key="6">
    <source>
        <dbReference type="Proteomes" id="UP000076798"/>
    </source>
</evidence>
<dbReference type="InterPro" id="IPR011701">
    <property type="entry name" value="MFS"/>
</dbReference>
<dbReference type="InterPro" id="IPR036259">
    <property type="entry name" value="MFS_trans_sf"/>
</dbReference>
<dbReference type="Pfam" id="PF07690">
    <property type="entry name" value="MFS_1"/>
    <property type="match status" value="1"/>
</dbReference>
<evidence type="ECO:0000313" key="5">
    <source>
        <dbReference type="EMBL" id="KZT35679.1"/>
    </source>
</evidence>
<accession>A0A166AU66</accession>
<dbReference type="AlphaFoldDB" id="A0A166AU66"/>
<feature type="transmembrane region" description="Helical" evidence="4">
    <location>
        <begin position="276"/>
        <end position="300"/>
    </location>
</feature>
<keyword evidence="4" id="KW-0812">Transmembrane</keyword>
<keyword evidence="6" id="KW-1185">Reference proteome</keyword>
<feature type="transmembrane region" description="Helical" evidence="4">
    <location>
        <begin position="229"/>
        <end position="249"/>
    </location>
</feature>
<reference evidence="5 6" key="1">
    <citation type="journal article" date="2016" name="Mol. Biol. Evol.">
        <title>Comparative Genomics of Early-Diverging Mushroom-Forming Fungi Provides Insights into the Origins of Lignocellulose Decay Capabilities.</title>
        <authorList>
            <person name="Nagy L.G."/>
            <person name="Riley R."/>
            <person name="Tritt A."/>
            <person name="Adam C."/>
            <person name="Daum C."/>
            <person name="Floudas D."/>
            <person name="Sun H."/>
            <person name="Yadav J.S."/>
            <person name="Pangilinan J."/>
            <person name="Larsson K.H."/>
            <person name="Matsuura K."/>
            <person name="Barry K."/>
            <person name="Labutti K."/>
            <person name="Kuo R."/>
            <person name="Ohm R.A."/>
            <person name="Bhattacharya S.S."/>
            <person name="Shirouzu T."/>
            <person name="Yoshinaga Y."/>
            <person name="Martin F.M."/>
            <person name="Grigoriev I.V."/>
            <person name="Hibbett D.S."/>
        </authorList>
    </citation>
    <scope>NUCLEOTIDE SEQUENCE [LARGE SCALE GENOMIC DNA]</scope>
    <source>
        <strain evidence="5 6">HHB10207 ss-3</strain>
    </source>
</reference>
<keyword evidence="4" id="KW-0472">Membrane</keyword>
<feature type="transmembrane region" description="Helical" evidence="4">
    <location>
        <begin position="196"/>
        <end position="217"/>
    </location>
</feature>
<feature type="transmembrane region" description="Helical" evidence="4">
    <location>
        <begin position="106"/>
        <end position="124"/>
    </location>
</feature>
<gene>
    <name evidence="5" type="ORF">SISSUDRAFT_1035380</name>
</gene>
<dbReference type="PANTHER" id="PTHR11360">
    <property type="entry name" value="MONOCARBOXYLATE TRANSPORTER"/>
    <property type="match status" value="1"/>
</dbReference>
<feature type="transmembrane region" description="Helical" evidence="4">
    <location>
        <begin position="67"/>
        <end position="86"/>
    </location>
</feature>
<proteinExistence type="inferred from homology"/>
<dbReference type="OrthoDB" id="6499973at2759"/>
<evidence type="ECO:0000256" key="1">
    <source>
        <dbReference type="ARBA" id="ARBA00004141"/>
    </source>
</evidence>
<dbReference type="PANTHER" id="PTHR11360:SF234">
    <property type="entry name" value="MFS-TYPE TRANSPORTER DBAD-RELATED"/>
    <property type="match status" value="1"/>
</dbReference>
<dbReference type="GO" id="GO:0016020">
    <property type="term" value="C:membrane"/>
    <property type="evidence" value="ECO:0007669"/>
    <property type="project" value="UniProtKB-SubCell"/>
</dbReference>
<organism evidence="5 6">
    <name type="scientific">Sistotremastrum suecicum HHB10207 ss-3</name>
    <dbReference type="NCBI Taxonomy" id="1314776"/>
    <lineage>
        <taxon>Eukaryota</taxon>
        <taxon>Fungi</taxon>
        <taxon>Dikarya</taxon>
        <taxon>Basidiomycota</taxon>
        <taxon>Agaricomycotina</taxon>
        <taxon>Agaricomycetes</taxon>
        <taxon>Sistotremastrales</taxon>
        <taxon>Sistotremastraceae</taxon>
        <taxon>Sistotremastrum</taxon>
    </lineage>
</organism>
<name>A0A166AU66_9AGAM</name>
<dbReference type="Gene3D" id="1.20.1250.20">
    <property type="entry name" value="MFS general substrate transporter like domains"/>
    <property type="match status" value="1"/>
</dbReference>
<feature type="transmembrane region" description="Helical" evidence="4">
    <location>
        <begin position="160"/>
        <end position="184"/>
    </location>
</feature>
<protein>
    <submittedName>
        <fullName evidence="5">MFS general substrate transporter</fullName>
    </submittedName>
</protein>
<feature type="transmembrane region" description="Helical" evidence="4">
    <location>
        <begin position="374"/>
        <end position="394"/>
    </location>
</feature>
<sequence length="510" mass="54816">MALTTLPQSEQDKSTLMAHPAPSSTGSEKYGTDVTTDKDVDLVHDEEANTKISSAVQGLREGGLRGWMTVFGAFLIQTVTIGHITAFGVYEEFYKQDRLRNTTPSAISWIGGTQLGLLFGLGLVTGPLMDKGYFRALVYSSTMLYALSEFMLSLSKPEKFYQIFLSQGLGMGLAMGMTYSPSLVINGYYFRTRKRALTMGLASCGAAVGGVIQPIMLNNLLASGKSFGVTVRINAGMNTALLLIACLIMKDPRSGTSMSTKKAHVSARALSKDINYALLVLGAFLLSATSFYCELAVYIQLFCITKGFPKTFSFYSLSILNGSSLLGRTIPPIISDKYTGPVPMLIATAFGIAITLFGYLGVRDHHIGDLTGVTILSGFFYGGFSSMVGPAYASTAKNGGEIGIRIGMALAVGAAIPALVSSPINGALLISRYHWDRALLFSGPLRFPSDASRAVSAKVTLSVGVYFNLNMYSTPSRREITREVYNSATRHSAENRSLLALLGITTRREA</sequence>
<feature type="transmembrane region" description="Helical" evidence="4">
    <location>
        <begin position="406"/>
        <end position="431"/>
    </location>
</feature>
<evidence type="ECO:0000256" key="2">
    <source>
        <dbReference type="ARBA" id="ARBA00006727"/>
    </source>
</evidence>
<comment type="similarity">
    <text evidence="2">Belongs to the major facilitator superfamily. Monocarboxylate porter (TC 2.A.1.13) family.</text>
</comment>
<dbReference type="GO" id="GO:0022857">
    <property type="term" value="F:transmembrane transporter activity"/>
    <property type="evidence" value="ECO:0007669"/>
    <property type="project" value="InterPro"/>
</dbReference>